<keyword evidence="6" id="KW-1185">Reference proteome</keyword>
<dbReference type="CDD" id="cd06558">
    <property type="entry name" value="crotonase-like"/>
    <property type="match status" value="1"/>
</dbReference>
<dbReference type="PANTHER" id="PTHR11941:SF169">
    <property type="entry name" value="(7AS)-7A-METHYL-1,5-DIOXO-2,3,5,6,7,7A-HEXAHYDRO-1H-INDENE-CARBOXYL-COA HYDROLASE"/>
    <property type="match status" value="1"/>
</dbReference>
<evidence type="ECO:0000256" key="1">
    <source>
        <dbReference type="ARBA" id="ARBA00005254"/>
    </source>
</evidence>
<accession>A0A1B2HNJ4</accession>
<dbReference type="InterPro" id="IPR018376">
    <property type="entry name" value="Enoyl-CoA_hyd/isom_CS"/>
</dbReference>
<evidence type="ECO:0000313" key="5">
    <source>
        <dbReference type="EMBL" id="ANZ39302.1"/>
    </source>
</evidence>
<reference evidence="5 6" key="1">
    <citation type="submission" date="2016-07" db="EMBL/GenBank/DDBJ databases">
        <title>Complete genome sequence of the Lentzea guizhouensis DHS C013.</title>
        <authorList>
            <person name="Cao C."/>
        </authorList>
    </citation>
    <scope>NUCLEOTIDE SEQUENCE [LARGE SCALE GENOMIC DNA]</scope>
    <source>
        <strain evidence="5 6">DHS C013</strain>
    </source>
</reference>
<proteinExistence type="inferred from homology"/>
<sequence>MPVPAVDAGVLERGGVRLALAGPLATITLDRPDVLNAQTPATWQALRHIGEQLDPDVRVVVVRGAGRAFSAGLDRRMFTGEPVDGEPGGLGALLAVPADEADAKIASYQAGFTWLSDPARVTIAAVQGHAIGAGFQLALACDFRVLTEDAQFCMAETGLGLVPDLGGTLPLVRLVGYSRAAEICVTSRRVPADESLRIGLANAVVPAAELDATVEALVASVLKPMAGAVTETLALVASAASGVPFADQLAVERAAQLRRLRSLAEVMSAQG</sequence>
<dbReference type="PROSITE" id="PS00166">
    <property type="entry name" value="ENOYL_COA_HYDRATASE"/>
    <property type="match status" value="1"/>
</dbReference>
<organism evidence="5 6">
    <name type="scientific">Lentzea guizhouensis</name>
    <dbReference type="NCBI Taxonomy" id="1586287"/>
    <lineage>
        <taxon>Bacteria</taxon>
        <taxon>Bacillati</taxon>
        <taxon>Actinomycetota</taxon>
        <taxon>Actinomycetes</taxon>
        <taxon>Pseudonocardiales</taxon>
        <taxon>Pseudonocardiaceae</taxon>
        <taxon>Lentzea</taxon>
    </lineage>
</organism>
<keyword evidence="3" id="KW-0456">Lyase</keyword>
<comment type="similarity">
    <text evidence="1 4">Belongs to the enoyl-CoA hydratase/isomerase family.</text>
</comment>
<gene>
    <name evidence="5" type="ORF">BBK82_27830</name>
</gene>
<dbReference type="RefSeq" id="WP_065917643.1">
    <property type="nucleotide sequence ID" value="NZ_CP016793.1"/>
</dbReference>
<dbReference type="STRING" id="1586287.BBK82_27830"/>
<dbReference type="OrthoDB" id="341912at2"/>
<keyword evidence="2" id="KW-0443">Lipid metabolism</keyword>
<dbReference type="PANTHER" id="PTHR11941">
    <property type="entry name" value="ENOYL-COA HYDRATASE-RELATED"/>
    <property type="match status" value="1"/>
</dbReference>
<dbReference type="InterPro" id="IPR001753">
    <property type="entry name" value="Enoyl-CoA_hydra/iso"/>
</dbReference>
<dbReference type="Gene3D" id="3.90.226.10">
    <property type="entry name" value="2-enoyl-CoA Hydratase, Chain A, domain 1"/>
    <property type="match status" value="1"/>
</dbReference>
<evidence type="ECO:0000313" key="6">
    <source>
        <dbReference type="Proteomes" id="UP000093053"/>
    </source>
</evidence>
<evidence type="ECO:0000256" key="2">
    <source>
        <dbReference type="ARBA" id="ARBA00023098"/>
    </source>
</evidence>
<name>A0A1B2HNJ4_9PSEU</name>
<dbReference type="KEGG" id="led:BBK82_27830"/>
<dbReference type="GO" id="GO:0016829">
    <property type="term" value="F:lyase activity"/>
    <property type="evidence" value="ECO:0007669"/>
    <property type="project" value="UniProtKB-KW"/>
</dbReference>
<evidence type="ECO:0000256" key="4">
    <source>
        <dbReference type="RuleBase" id="RU003707"/>
    </source>
</evidence>
<dbReference type="InterPro" id="IPR029045">
    <property type="entry name" value="ClpP/crotonase-like_dom_sf"/>
</dbReference>
<dbReference type="Proteomes" id="UP000093053">
    <property type="component" value="Chromosome"/>
</dbReference>
<dbReference type="SUPFAM" id="SSF52096">
    <property type="entry name" value="ClpP/crotonase"/>
    <property type="match status" value="1"/>
</dbReference>
<dbReference type="Pfam" id="PF00378">
    <property type="entry name" value="ECH_1"/>
    <property type="match status" value="1"/>
</dbReference>
<dbReference type="GO" id="GO:0006635">
    <property type="term" value="P:fatty acid beta-oxidation"/>
    <property type="evidence" value="ECO:0007669"/>
    <property type="project" value="TreeGrafter"/>
</dbReference>
<evidence type="ECO:0000256" key="3">
    <source>
        <dbReference type="ARBA" id="ARBA00023239"/>
    </source>
</evidence>
<protein>
    <submittedName>
        <fullName evidence="5">Enoyl-CoA hydratase</fullName>
    </submittedName>
</protein>
<dbReference type="EMBL" id="CP016793">
    <property type="protein sequence ID" value="ANZ39302.1"/>
    <property type="molecule type" value="Genomic_DNA"/>
</dbReference>
<dbReference type="AlphaFoldDB" id="A0A1B2HNJ4"/>